<proteinExistence type="predicted"/>
<comment type="caution">
    <text evidence="8">The sequence shown here is derived from an EMBL/GenBank/DDBJ whole genome shotgun (WGS) entry which is preliminary data.</text>
</comment>
<name>A0AAW1TU13_9CUCU</name>
<dbReference type="GO" id="GO:0008270">
    <property type="term" value="F:zinc ion binding"/>
    <property type="evidence" value="ECO:0007669"/>
    <property type="project" value="UniProtKB-KW"/>
</dbReference>
<keyword evidence="9" id="KW-1185">Reference proteome</keyword>
<evidence type="ECO:0000256" key="3">
    <source>
        <dbReference type="ARBA" id="ARBA00022771"/>
    </source>
</evidence>
<organism evidence="8 9">
    <name type="scientific">Henosepilachna vigintioctopunctata</name>
    <dbReference type="NCBI Taxonomy" id="420089"/>
    <lineage>
        <taxon>Eukaryota</taxon>
        <taxon>Metazoa</taxon>
        <taxon>Ecdysozoa</taxon>
        <taxon>Arthropoda</taxon>
        <taxon>Hexapoda</taxon>
        <taxon>Insecta</taxon>
        <taxon>Pterygota</taxon>
        <taxon>Neoptera</taxon>
        <taxon>Endopterygota</taxon>
        <taxon>Coleoptera</taxon>
        <taxon>Polyphaga</taxon>
        <taxon>Cucujiformia</taxon>
        <taxon>Coccinelloidea</taxon>
        <taxon>Coccinellidae</taxon>
        <taxon>Epilachninae</taxon>
        <taxon>Epilachnini</taxon>
        <taxon>Henosepilachna</taxon>
    </lineage>
</organism>
<evidence type="ECO:0000256" key="1">
    <source>
        <dbReference type="ARBA" id="ARBA00022723"/>
    </source>
</evidence>
<feature type="domain" description="C2H2-type" evidence="7">
    <location>
        <begin position="360"/>
        <end position="387"/>
    </location>
</feature>
<dbReference type="FunFam" id="3.30.160.60:FF:001685">
    <property type="entry name" value="Zinc finger and BTB domain-containing 5"/>
    <property type="match status" value="1"/>
</dbReference>
<accession>A0AAW1TU13</accession>
<evidence type="ECO:0000313" key="8">
    <source>
        <dbReference type="EMBL" id="KAK9871869.1"/>
    </source>
</evidence>
<dbReference type="FunFam" id="3.30.160.60:FF:000912">
    <property type="entry name" value="Zinc finger protein 660"/>
    <property type="match status" value="1"/>
</dbReference>
<gene>
    <name evidence="8" type="ORF">WA026_015116</name>
</gene>
<feature type="domain" description="C2H2-type" evidence="7">
    <location>
        <begin position="473"/>
        <end position="500"/>
    </location>
</feature>
<feature type="domain" description="C2H2-type" evidence="7">
    <location>
        <begin position="158"/>
        <end position="186"/>
    </location>
</feature>
<evidence type="ECO:0000259" key="7">
    <source>
        <dbReference type="PROSITE" id="PS50157"/>
    </source>
</evidence>
<evidence type="ECO:0000313" key="9">
    <source>
        <dbReference type="Proteomes" id="UP001431783"/>
    </source>
</evidence>
<dbReference type="SMART" id="SM00355">
    <property type="entry name" value="ZnF_C2H2"/>
    <property type="match status" value="12"/>
</dbReference>
<dbReference type="InterPro" id="IPR013087">
    <property type="entry name" value="Znf_C2H2_type"/>
</dbReference>
<dbReference type="Pfam" id="PF00096">
    <property type="entry name" value="zf-C2H2"/>
    <property type="match status" value="10"/>
</dbReference>
<feature type="domain" description="C2H2-type" evidence="7">
    <location>
        <begin position="529"/>
        <end position="552"/>
    </location>
</feature>
<evidence type="ECO:0000256" key="4">
    <source>
        <dbReference type="ARBA" id="ARBA00022833"/>
    </source>
</evidence>
<keyword evidence="1" id="KW-0479">Metal-binding</keyword>
<dbReference type="InterPro" id="IPR036236">
    <property type="entry name" value="Znf_C2H2_sf"/>
</dbReference>
<feature type="domain" description="C2H2-type" evidence="7">
    <location>
        <begin position="214"/>
        <end position="242"/>
    </location>
</feature>
<feature type="domain" description="C2H2-type" evidence="7">
    <location>
        <begin position="444"/>
        <end position="472"/>
    </location>
</feature>
<feature type="domain" description="C2H2-type" evidence="7">
    <location>
        <begin position="332"/>
        <end position="359"/>
    </location>
</feature>
<dbReference type="InterPro" id="IPR050826">
    <property type="entry name" value="Krueppel_C2H2_ZnFinger"/>
</dbReference>
<dbReference type="EMBL" id="JARQZJ010000008">
    <property type="protein sequence ID" value="KAK9871869.1"/>
    <property type="molecule type" value="Genomic_DNA"/>
</dbReference>
<dbReference type="FunFam" id="3.30.160.60:FF:002343">
    <property type="entry name" value="Zinc finger protein 33A"/>
    <property type="match status" value="2"/>
</dbReference>
<evidence type="ECO:0000256" key="5">
    <source>
        <dbReference type="ARBA" id="ARBA00023242"/>
    </source>
</evidence>
<dbReference type="PANTHER" id="PTHR24377">
    <property type="entry name" value="IP01015P-RELATED"/>
    <property type="match status" value="1"/>
</dbReference>
<dbReference type="Gene3D" id="3.30.160.60">
    <property type="entry name" value="Classic Zinc Finger"/>
    <property type="match status" value="9"/>
</dbReference>
<feature type="domain" description="C2H2-type" evidence="7">
    <location>
        <begin position="388"/>
        <end position="415"/>
    </location>
</feature>
<feature type="domain" description="C2H2-type" evidence="7">
    <location>
        <begin position="501"/>
        <end position="528"/>
    </location>
</feature>
<dbReference type="FunFam" id="3.30.160.60:FF:000065">
    <property type="entry name" value="B-cell CLL/lymphoma 6, member B"/>
    <property type="match status" value="1"/>
</dbReference>
<dbReference type="PROSITE" id="PS50157">
    <property type="entry name" value="ZINC_FINGER_C2H2_2"/>
    <property type="match status" value="11"/>
</dbReference>
<keyword evidence="4" id="KW-0862">Zinc</keyword>
<sequence>MQNEDNNIQVITIKNEVDSEEQTLVQTNLSEDKEYHAVVLENVPIENSNVSKTIEFGYYNGDNSDGNMQINSEKQVLQTYILRETDFISSVVDSEDMQGYLLESEEEEGMVVEEYIEEIENNDEQESTCELTSDNKEEEKELLILQHNNIETPNSDDFQCDMCDKTFKTAVGLKRHKSISHSIEEVVEDDPLTLQICPCCGEPLDSNTHTVGDYKCTICSKLFPQQSILDRHTSLEHPQDEIYRCSECKFVCTEKSGFGKHLQSHSFKLVKCICNKEFTRKYHLERHLQISGCGGTKKDPTYSCDVCKKGFYRKDNLRVHMKAHSKKEKQLYKCSYCLKEFLNMALLNIHTRTHTGEKPYPCNICNKKFPASGALKKHQRKHTGEKPYECNQCGKRFAAKETLNRHIRVHTGDKPHSCQFCGKSFIQAAQLRAHIFHHTGENAYVCPYCSRAFNRNLRLTTHIKFMHEGADPLKCKDCDKKFFRKEDLARHSVSHSGERPFACDQCDKTFSVKSSLKIHKNTHNKEPPCSCEYCGRVFIRQDCLMRHMRARHRNILEDLMANEEKKRLQQQLLGAISEAAEKGQNSIIDSVIWNEFTLTESIKELLTLLVDEECLTELGYPDTPIDKVLDAVIQRCGHDPASEKDFDYISRMRENAKLLFTVVIDDEAVKSLLNNQTVDEVILHVLRLAKSNS</sequence>
<evidence type="ECO:0000256" key="6">
    <source>
        <dbReference type="PROSITE-ProRule" id="PRU00042"/>
    </source>
</evidence>
<protein>
    <recommendedName>
        <fullName evidence="7">C2H2-type domain-containing protein</fullName>
    </recommendedName>
</protein>
<keyword evidence="5" id="KW-0539">Nucleus</keyword>
<reference evidence="8 9" key="1">
    <citation type="submission" date="2023-03" db="EMBL/GenBank/DDBJ databases">
        <title>Genome insight into feeding habits of ladybird beetles.</title>
        <authorList>
            <person name="Li H.-S."/>
            <person name="Huang Y.-H."/>
            <person name="Pang H."/>
        </authorList>
    </citation>
    <scope>NUCLEOTIDE SEQUENCE [LARGE SCALE GENOMIC DNA]</scope>
    <source>
        <strain evidence="8">SYSU_2023b</strain>
        <tissue evidence="8">Whole body</tissue>
    </source>
</reference>
<feature type="domain" description="C2H2-type" evidence="7">
    <location>
        <begin position="416"/>
        <end position="443"/>
    </location>
</feature>
<keyword evidence="3 6" id="KW-0863">Zinc-finger</keyword>
<evidence type="ECO:0000256" key="2">
    <source>
        <dbReference type="ARBA" id="ARBA00022737"/>
    </source>
</evidence>
<dbReference type="AlphaFoldDB" id="A0AAW1TU13"/>
<dbReference type="GO" id="GO:0006355">
    <property type="term" value="P:regulation of DNA-templated transcription"/>
    <property type="evidence" value="ECO:0007669"/>
    <property type="project" value="UniProtKB-ARBA"/>
</dbReference>
<dbReference type="PROSITE" id="PS00028">
    <property type="entry name" value="ZINC_FINGER_C2H2_1"/>
    <property type="match status" value="12"/>
</dbReference>
<dbReference type="Proteomes" id="UP001431783">
    <property type="component" value="Unassembled WGS sequence"/>
</dbReference>
<dbReference type="SUPFAM" id="SSF57667">
    <property type="entry name" value="beta-beta-alpha zinc fingers"/>
    <property type="match status" value="6"/>
</dbReference>
<keyword evidence="2" id="KW-0677">Repeat</keyword>
<feature type="domain" description="C2H2-type" evidence="7">
    <location>
        <begin position="302"/>
        <end position="329"/>
    </location>
</feature>